<keyword evidence="6" id="KW-0804">Transcription</keyword>
<dbReference type="InterPro" id="IPR045867">
    <property type="entry name" value="DNA-dir_RpoC_beta_prime"/>
</dbReference>
<dbReference type="EMBL" id="MN739976">
    <property type="protein sequence ID" value="QHT81049.1"/>
    <property type="molecule type" value="Genomic_DNA"/>
</dbReference>
<dbReference type="SUPFAM" id="SSF51294">
    <property type="entry name" value="Hedgehog/intein (Hint) domain"/>
    <property type="match status" value="2"/>
</dbReference>
<dbReference type="Gene3D" id="4.10.860.120">
    <property type="entry name" value="RNA polymerase II, clamp domain"/>
    <property type="match status" value="1"/>
</dbReference>
<dbReference type="GO" id="GO:0003677">
    <property type="term" value="F:DNA binding"/>
    <property type="evidence" value="ECO:0007669"/>
    <property type="project" value="InterPro"/>
</dbReference>
<dbReference type="InterPro" id="IPR036844">
    <property type="entry name" value="Hint_dom_sf"/>
</dbReference>
<dbReference type="PRINTS" id="PR00379">
    <property type="entry name" value="INTEIN"/>
</dbReference>
<comment type="similarity">
    <text evidence="1">Belongs to the RNA polymerase beta' chain family.</text>
</comment>
<dbReference type="InterPro" id="IPR007073">
    <property type="entry name" value="RNA_pol_Rpb1_7"/>
</dbReference>
<dbReference type="GO" id="GO:0005665">
    <property type="term" value="C:RNA polymerase II, core complex"/>
    <property type="evidence" value="ECO:0007669"/>
    <property type="project" value="TreeGrafter"/>
</dbReference>
<dbReference type="Pfam" id="PF14528">
    <property type="entry name" value="LAGLIDADG_3"/>
    <property type="match status" value="1"/>
</dbReference>
<dbReference type="InterPro" id="IPR000722">
    <property type="entry name" value="RNA_pol_asu"/>
</dbReference>
<dbReference type="CDD" id="cd00081">
    <property type="entry name" value="Hint"/>
    <property type="match status" value="2"/>
</dbReference>
<keyword evidence="5" id="KW-0548">Nucleotidyltransferase</keyword>
<dbReference type="Pfam" id="PF05000">
    <property type="entry name" value="RNA_pol_Rpb1_4"/>
    <property type="match status" value="1"/>
</dbReference>
<dbReference type="PANTHER" id="PTHR19376">
    <property type="entry name" value="DNA-DIRECTED RNA POLYMERASE"/>
    <property type="match status" value="1"/>
</dbReference>
<evidence type="ECO:0000256" key="6">
    <source>
        <dbReference type="ARBA" id="ARBA00023163"/>
    </source>
</evidence>
<dbReference type="GO" id="GO:0004519">
    <property type="term" value="F:endonuclease activity"/>
    <property type="evidence" value="ECO:0007669"/>
    <property type="project" value="InterPro"/>
</dbReference>
<accession>A0A6C0HKN7</accession>
<dbReference type="InterPro" id="IPR006142">
    <property type="entry name" value="INTEIN"/>
</dbReference>
<evidence type="ECO:0000259" key="7">
    <source>
        <dbReference type="PROSITE" id="PS50819"/>
    </source>
</evidence>
<dbReference type="Gene3D" id="6.10.250.2940">
    <property type="match status" value="1"/>
</dbReference>
<dbReference type="Pfam" id="PF00623">
    <property type="entry name" value="RNA_pol_Rpb1_2"/>
    <property type="match status" value="1"/>
</dbReference>
<dbReference type="Gene3D" id="3.30.1490.180">
    <property type="entry name" value="RNA polymerase ii"/>
    <property type="match status" value="1"/>
</dbReference>
<dbReference type="InterPro" id="IPR007080">
    <property type="entry name" value="RNA_pol_Rpb1_1"/>
</dbReference>
<dbReference type="InterPro" id="IPR006592">
    <property type="entry name" value="RNA_pol_N"/>
</dbReference>
<dbReference type="Gene3D" id="2.170.16.10">
    <property type="entry name" value="Hedgehog/Intein (Hint) domain"/>
    <property type="match status" value="3"/>
</dbReference>
<keyword evidence="3" id="KW-0240">DNA-directed RNA polymerase</keyword>
<dbReference type="GO" id="GO:0006351">
    <property type="term" value="P:DNA-templated transcription"/>
    <property type="evidence" value="ECO:0007669"/>
    <property type="project" value="InterPro"/>
</dbReference>
<dbReference type="Pfam" id="PF04997">
    <property type="entry name" value="RNA_pol_Rpb1_1"/>
    <property type="match status" value="1"/>
</dbReference>
<dbReference type="InterPro" id="IPR027434">
    <property type="entry name" value="Homing_endonucl"/>
</dbReference>
<evidence type="ECO:0000256" key="5">
    <source>
        <dbReference type="ARBA" id="ARBA00022695"/>
    </source>
</evidence>
<dbReference type="FunFam" id="2.40.40.20:FF:000019">
    <property type="entry name" value="DNA-directed RNA polymerase II subunit RPB1"/>
    <property type="match status" value="1"/>
</dbReference>
<dbReference type="Gene3D" id="1.10.274.100">
    <property type="entry name" value="RNA polymerase Rpb1, domain 3"/>
    <property type="match status" value="1"/>
</dbReference>
<dbReference type="InterPro" id="IPR007075">
    <property type="entry name" value="RNA_pol_Rpb1_6"/>
</dbReference>
<dbReference type="InterPro" id="IPR038120">
    <property type="entry name" value="Rpb1_funnel_sf"/>
</dbReference>
<dbReference type="Pfam" id="PF04992">
    <property type="entry name" value="RNA_pol_Rpb1_6"/>
    <property type="match status" value="1"/>
</dbReference>
<dbReference type="Pfam" id="PF04998">
    <property type="entry name" value="RNA_pol_Rpb1_5"/>
    <property type="match status" value="3"/>
</dbReference>
<dbReference type="InterPro" id="IPR003587">
    <property type="entry name" value="Hint_dom_N"/>
</dbReference>
<dbReference type="InterPro" id="IPR004042">
    <property type="entry name" value="Intein_endonuc_central"/>
</dbReference>
<dbReference type="Pfam" id="PF04990">
    <property type="entry name" value="RNA_pol_Rpb1_7"/>
    <property type="match status" value="1"/>
</dbReference>
<dbReference type="PROSITE" id="PS50819">
    <property type="entry name" value="INTEIN_ENDONUCLEASE"/>
    <property type="match status" value="2"/>
</dbReference>
<proteinExistence type="inferred from homology"/>
<sequence>MSIVGVQFGITSPEEILRRSVVEVITDKTHQGSNPVPGGVFDSRLGVIESGKVCPTCKHTNLQCQGHFGHITLARPVYLYQFLDFTIKVLNTVCLNCSSLYVVASNADAEMRYLESELAGMDRLATVRKDTVNAIAKASKNGKQSVSCPTCETQMLHKIVKVQGTVCSLHGQQTGPGATPPEFVPLQPEMVLRCFQRLTDTSIRILGFDPRYSRPAWMVCTVLAVPPLTVRPPVVMDDNQRMDDDLSHKLIDIVRSNQKLREQIDRGQPRDYIEKMTAHLEYDVATYVDNDIKGMPPAAQRSGRPLKTLKSRLGAKTGRVRGNLMGKRVDFSARSVITPDANIDVDELGVPEEIASNLTKPEIVTPYNRDRLMMYVRNGVRYPGAKSVFIKDDKRMISLRYVNPDMIDLREGDVVHRHMIDGDYVLFNRQPSLHKGSMECHRVKVLPYSTFRLNVSATKPYNADFDGDEMNLHLPQSIAAETELLQLASVLRLIISPRENAPIIQMVQDTLTGAFRISNPKVRIPEFIVMNIMAKLRRPLASFDKTGLDHTGMDVISAAFPLMNFNELVTVENGRLTKGLLRKGAFNKTSQGVLHVLFNDYGPQRCGQFINEIQAIVTKFNTYTGFSTGASDLVANTETAEFVATTLADGRRRVQEILTDVHAGRFVNVSGRSDGDELENQINNTLKDISAKVSSRVTESLPRENRLVQMVDSGAKGSDLNIAQMMSLLGQQIVDGKRVQYTLQDRSLPHFTKFDDGIESRGFVESSFVQGLRPAEYFFHAMGGREGLIDTAVKSVTGDTPIIIVENGVSKYVRIGDWIDGTLAANADKVNHFEERQMEHLYVDGFSIPTTDHAGAVTWGDVVAVTRHDPGEHLYEIITQGGRRVIVTESKSLLIWNPDTRQLEETSTPSVKVGDCTPVTMNLCSPPVVTKRIHMEEIFAKSEYVYGTDFNVAARMMNEAMEGREHIPAGWWEAHNGKEFTLPYTKKALLMRASKRSSNVRDGVVYPFHATRTCGEIPAVFELDYDNGVFIGLFLAEGNACIQSGSVQITNLNENVQNAVIRWFAKHNITYRKTCKVNHIGGRSEAVVGSSRMLAQFLTRIVGHGAAEKYVPDAAFTASDEFVRGLLSGYISGDGCVSHNSVEASSASRRLTEGISMLCSRLGMFAKVFTTQLKDNNLHTETIAPSHRLSIRAQWARRFAEVVTLVDDRKQRELKTMAPSELHRNFEALNDVVLDPIAEIRKMGVEEYPKVYDLTIPTTLNFGLANGLQVRDTSDTGYIQRQMMKTMEDMHVAYDGTIRNNVGIIIQYKYGEDGVDSTQVESQPINLALMTMEEIYRNYALNPADLADVMTNTESVYPDLVDELLRDRDMLVREVFSFQKKDSVLAPVHLKRLVEKYRNPYSTKTDLTPSYVVDELTKLIKEPFIAPNRLFHCLVRFYLAPRRTILEYRMTVKIFDELLKEVRFRYNKGQVHPGEMVGALAAQSIGEPTTQLTLNSVDWDERIIISKNGLIMTPTIGEFVDTYCAEHADKVQHLDRDQKYADLDDDGWQALSCDETGRMVWTKLEAVTHHPVVNEDGSSTILKVELESGRVVKATKGKSFLTVQNGVLVATNGSELKVGSELPIAASIAAEQLPQIAAFSLREILPATEWLYGSDVQSAVYQKYHTREPAQIPETWVLDSELGFFFGAYLAEGMSNRTQVMITNNDDAYIQRVRDLTDKWNVGTHVVRCEKTIENTGICGTSQSLIIHSTMLAKVMTALLGRTSHEKTMPDWVLQAPDTFVKSLVDGYIGGDGSVSLKDTITYSSVSQDLILKMNAIMARYGIYTSTSSYTPALGKFKTVSKQFATFIPAHYTYAFANTFKVSIASKQERLNTVVDHGFRRSTMQDVVLDKVKSIEEVEPIKGRVYDLTVAGTRNFTGLNLVCHRDTFHSAGTVKAGATQGVPRIKELLSVSRNPKNPLSFVYLKPEMSTSLDFAIMMIREFQKTTLRDITKSVRMYYDPYPLTTDTKIAEDREILQTFQAFSVENDRACASPWIMRLEFDETEMAARNVNDMVSIRTAIETSGVNILQCVYSDANTPDKLVMRIVFPAEAVKNLLTLRFMEEKVLDIIISGIEGVGRVYQRDVNSELLWDEATNAYACKKQHVLDVEGAGNLYDLLAHPNVDATRTFSNDIREILDCFGIEAARHALYDEFWEILKVPYVNYHHMSVLLDAMTYQGRLISVDRFGMGKHDNGVLAKSSFEETSKILFNAAVSSAYDPMQGVSANIMFGQKPPCGTGLVDVLLDETRLPEGGADDEDGGFIDYREQAKARVETLESAAPVGSTECKMEDLRMW</sequence>
<dbReference type="InterPro" id="IPR007066">
    <property type="entry name" value="RNA_pol_Rpb1_3"/>
</dbReference>
<dbReference type="Gene3D" id="1.10.132.30">
    <property type="match status" value="1"/>
</dbReference>
<dbReference type="SMART" id="SM00663">
    <property type="entry name" value="RPOLA_N"/>
    <property type="match status" value="1"/>
</dbReference>
<dbReference type="GO" id="GO:0003899">
    <property type="term" value="F:DNA-directed RNA polymerase activity"/>
    <property type="evidence" value="ECO:0007669"/>
    <property type="project" value="UniProtKB-EC"/>
</dbReference>
<dbReference type="SMART" id="SM00306">
    <property type="entry name" value="HintN"/>
    <property type="match status" value="2"/>
</dbReference>
<evidence type="ECO:0000256" key="1">
    <source>
        <dbReference type="ARBA" id="ARBA00006460"/>
    </source>
</evidence>
<dbReference type="InterPro" id="IPR038593">
    <property type="entry name" value="RNA_pol_Rpb1_7_sf"/>
</dbReference>
<name>A0A6C0HKN7_9ZZZZ</name>
<dbReference type="SUPFAM" id="SSF55608">
    <property type="entry name" value="Homing endonucleases"/>
    <property type="match status" value="2"/>
</dbReference>
<dbReference type="Pfam" id="PF14890">
    <property type="entry name" value="Intein_splicing"/>
    <property type="match status" value="2"/>
</dbReference>
<feature type="domain" description="DOD-type homing endonuclease" evidence="7">
    <location>
        <begin position="1030"/>
        <end position="1164"/>
    </location>
</feature>
<reference evidence="8" key="1">
    <citation type="journal article" date="2020" name="Nature">
        <title>Giant virus diversity and host interactions through global metagenomics.</title>
        <authorList>
            <person name="Schulz F."/>
            <person name="Roux S."/>
            <person name="Paez-Espino D."/>
            <person name="Jungbluth S."/>
            <person name="Walsh D.A."/>
            <person name="Denef V.J."/>
            <person name="McMahon K.D."/>
            <person name="Konstantinidis K.T."/>
            <person name="Eloe-Fadrosh E.A."/>
            <person name="Kyrpides N.C."/>
            <person name="Woyke T."/>
        </authorList>
    </citation>
    <scope>NUCLEOTIDE SEQUENCE</scope>
    <source>
        <strain evidence="8">GVMAG-M-3300023184-135</strain>
    </source>
</reference>
<dbReference type="Gene3D" id="1.10.150.390">
    <property type="match status" value="1"/>
</dbReference>
<protein>
    <recommendedName>
        <fullName evidence="2">DNA-directed RNA polymerase</fullName>
        <ecNumber evidence="2">2.7.7.6</ecNumber>
    </recommendedName>
</protein>
<dbReference type="InterPro" id="IPR044893">
    <property type="entry name" value="RNA_pol_Rpb1_clamp_domain"/>
</dbReference>
<organism evidence="8">
    <name type="scientific">viral metagenome</name>
    <dbReference type="NCBI Taxonomy" id="1070528"/>
    <lineage>
        <taxon>unclassified sequences</taxon>
        <taxon>metagenomes</taxon>
        <taxon>organismal metagenomes</taxon>
    </lineage>
</organism>
<dbReference type="Gene3D" id="3.10.28.10">
    <property type="entry name" value="Homing endonucleases"/>
    <property type="match status" value="2"/>
</dbReference>
<evidence type="ECO:0000256" key="2">
    <source>
        <dbReference type="ARBA" id="ARBA00012418"/>
    </source>
</evidence>
<dbReference type="InterPro" id="IPR007083">
    <property type="entry name" value="RNA_pol_Rpb1_4"/>
</dbReference>
<dbReference type="EC" id="2.7.7.6" evidence="2"/>
<dbReference type="PANTHER" id="PTHR19376:SF37">
    <property type="entry name" value="DNA-DIRECTED RNA POLYMERASE II SUBUNIT RPB1"/>
    <property type="match status" value="1"/>
</dbReference>
<dbReference type="InterPro" id="IPR007081">
    <property type="entry name" value="RNA_pol_Rpb1_5"/>
</dbReference>
<dbReference type="InterPro" id="IPR042102">
    <property type="entry name" value="RNA_pol_Rpb1_3_sf"/>
</dbReference>
<evidence type="ECO:0000256" key="4">
    <source>
        <dbReference type="ARBA" id="ARBA00022679"/>
    </source>
</evidence>
<feature type="domain" description="DOD-type homing endonuclease" evidence="7">
    <location>
        <begin position="1685"/>
        <end position="1823"/>
    </location>
</feature>
<dbReference type="Pfam" id="PF04983">
    <property type="entry name" value="RNA_pol_Rpb1_3"/>
    <property type="match status" value="1"/>
</dbReference>
<dbReference type="Gene3D" id="3.30.1360.140">
    <property type="match status" value="1"/>
</dbReference>
<dbReference type="SUPFAM" id="SSF64484">
    <property type="entry name" value="beta and beta-prime subunits of DNA dependent RNA-polymerase"/>
    <property type="match status" value="3"/>
</dbReference>
<dbReference type="Gene3D" id="2.40.40.20">
    <property type="match status" value="1"/>
</dbReference>
<evidence type="ECO:0000313" key="8">
    <source>
        <dbReference type="EMBL" id="QHT81049.1"/>
    </source>
</evidence>
<keyword evidence="4" id="KW-0808">Transferase</keyword>
<dbReference type="InterPro" id="IPR004860">
    <property type="entry name" value="LAGLIDADG_dom"/>
</dbReference>
<evidence type="ECO:0000256" key="3">
    <source>
        <dbReference type="ARBA" id="ARBA00022478"/>
    </source>
</evidence>
<dbReference type="Gene3D" id="6.20.50.80">
    <property type="match status" value="1"/>
</dbReference>
<dbReference type="GO" id="GO:0016539">
    <property type="term" value="P:intein-mediated protein splicing"/>
    <property type="evidence" value="ECO:0007669"/>
    <property type="project" value="InterPro"/>
</dbReference>